<evidence type="ECO:0000313" key="17">
    <source>
        <dbReference type="Proteomes" id="UP000593892"/>
    </source>
</evidence>
<evidence type="ECO:0000256" key="5">
    <source>
        <dbReference type="ARBA" id="ARBA00022723"/>
    </source>
</evidence>
<dbReference type="PANTHER" id="PTHR43069:SF2">
    <property type="entry name" value="FUMARYLACETOACETASE"/>
    <property type="match status" value="1"/>
</dbReference>
<evidence type="ECO:0000256" key="2">
    <source>
        <dbReference type="ARBA" id="ARBA00001946"/>
    </source>
</evidence>
<dbReference type="GO" id="GO:0046872">
    <property type="term" value="F:metal ion binding"/>
    <property type="evidence" value="ECO:0007669"/>
    <property type="project" value="UniProtKB-KW"/>
</dbReference>
<accession>A0A7S7NMM5</accession>
<feature type="domain" description="Fumarylacetoacetase-like C-terminal" evidence="14">
    <location>
        <begin position="120"/>
        <end position="392"/>
    </location>
</feature>
<evidence type="ECO:0000256" key="3">
    <source>
        <dbReference type="ARBA" id="ARBA00004782"/>
    </source>
</evidence>
<dbReference type="Gene3D" id="3.90.850.10">
    <property type="entry name" value="Fumarylacetoacetase-like, C-terminal domain"/>
    <property type="match status" value="1"/>
</dbReference>
<keyword evidence="5 13" id="KW-0479">Metal-binding</keyword>
<dbReference type="InterPro" id="IPR015377">
    <property type="entry name" value="Fumarylacetoacetase_N"/>
</dbReference>
<dbReference type="Proteomes" id="UP000593892">
    <property type="component" value="Chromosome"/>
</dbReference>
<dbReference type="GO" id="GO:1902000">
    <property type="term" value="P:homogentisate catabolic process"/>
    <property type="evidence" value="ECO:0007669"/>
    <property type="project" value="TreeGrafter"/>
</dbReference>
<evidence type="ECO:0000313" key="16">
    <source>
        <dbReference type="EMBL" id="QOY85934.1"/>
    </source>
</evidence>
<keyword evidence="10" id="KW-0585">Phenylalanine catabolism</keyword>
<evidence type="ECO:0000256" key="13">
    <source>
        <dbReference type="PIRSR" id="PIRSR605959-3"/>
    </source>
</evidence>
<dbReference type="EMBL" id="CP063849">
    <property type="protein sequence ID" value="QOY85934.1"/>
    <property type="molecule type" value="Genomic_DNA"/>
</dbReference>
<dbReference type="KEGG" id="pfer:IRI77_24360"/>
<feature type="binding site" evidence="13">
    <location>
        <position position="194"/>
    </location>
    <ligand>
        <name>Ca(2+)</name>
        <dbReference type="ChEBI" id="CHEBI:29108"/>
    </ligand>
</feature>
<dbReference type="UniPathway" id="UPA00139">
    <property type="reaction ID" value="UER00341"/>
</dbReference>
<evidence type="ECO:0000256" key="11">
    <source>
        <dbReference type="PIRSR" id="PIRSR605959-1"/>
    </source>
</evidence>
<dbReference type="InterPro" id="IPR005959">
    <property type="entry name" value="Fumarylacetoacetase"/>
</dbReference>
<feature type="binding site" evidence="13">
    <location>
        <position position="237"/>
    </location>
    <ligand>
        <name>Mg(2+)</name>
        <dbReference type="ChEBI" id="CHEBI:18420"/>
    </ligand>
</feature>
<keyword evidence="6 16" id="KW-0378">Hydrolase</keyword>
<proteinExistence type="predicted"/>
<feature type="binding site" evidence="13">
    <location>
        <position position="213"/>
    </location>
    <ligand>
        <name>Mg(2+)</name>
        <dbReference type="ChEBI" id="CHEBI:18420"/>
    </ligand>
</feature>
<protein>
    <recommendedName>
        <fullName evidence="4">fumarylacetoacetase</fullName>
        <ecNumber evidence="4">3.7.1.2</ecNumber>
    </recommendedName>
</protein>
<evidence type="ECO:0000256" key="10">
    <source>
        <dbReference type="ARBA" id="ARBA00023232"/>
    </source>
</evidence>
<feature type="binding site" evidence="13">
    <location>
        <position position="233"/>
    </location>
    <ligand>
        <name>Mg(2+)</name>
        <dbReference type="ChEBI" id="CHEBI:18420"/>
    </ligand>
</feature>
<dbReference type="InterPro" id="IPR036462">
    <property type="entry name" value="Fumarylacetoacetase_N_sf"/>
</dbReference>
<dbReference type="NCBIfam" id="TIGR01266">
    <property type="entry name" value="fum_ac_acetase"/>
    <property type="match status" value="1"/>
</dbReference>
<comment type="cofactor">
    <cofactor evidence="2 13">
        <name>Mg(2+)</name>
        <dbReference type="ChEBI" id="CHEBI:18420"/>
    </cofactor>
</comment>
<reference evidence="16 17" key="1">
    <citation type="submission" date="2020-10" db="EMBL/GenBank/DDBJ databases">
        <title>Complete genome sequence of Paludibaculum fermentans P105T, a facultatively anaerobic acidobacterium capable of dissimilatory Fe(III) reduction.</title>
        <authorList>
            <person name="Dedysh S.N."/>
            <person name="Beletsky A.V."/>
            <person name="Kulichevskaya I.S."/>
            <person name="Mardanov A.V."/>
            <person name="Ravin N.V."/>
        </authorList>
    </citation>
    <scope>NUCLEOTIDE SEQUENCE [LARGE SCALE GENOMIC DNA]</scope>
    <source>
        <strain evidence="16 17">P105</strain>
    </source>
</reference>
<evidence type="ECO:0000256" key="6">
    <source>
        <dbReference type="ARBA" id="ARBA00022801"/>
    </source>
</evidence>
<dbReference type="InterPro" id="IPR036663">
    <property type="entry name" value="Fumarylacetoacetase_C_sf"/>
</dbReference>
<feature type="binding site" evidence="12">
    <location>
        <position position="224"/>
    </location>
    <ligand>
        <name>substrate</name>
    </ligand>
</feature>
<feature type="binding site" evidence="13">
    <location>
        <position position="120"/>
    </location>
    <ligand>
        <name>Ca(2+)</name>
        <dbReference type="ChEBI" id="CHEBI:29108"/>
    </ligand>
</feature>
<dbReference type="SUPFAM" id="SSF56529">
    <property type="entry name" value="FAH"/>
    <property type="match status" value="1"/>
</dbReference>
<evidence type="ECO:0000256" key="9">
    <source>
        <dbReference type="ARBA" id="ARBA00022878"/>
    </source>
</evidence>
<dbReference type="AlphaFoldDB" id="A0A7S7NMM5"/>
<dbReference type="Pfam" id="PF01557">
    <property type="entry name" value="FAA_hydrolase"/>
    <property type="match status" value="1"/>
</dbReference>
<evidence type="ECO:0000259" key="14">
    <source>
        <dbReference type="Pfam" id="PF01557"/>
    </source>
</evidence>
<evidence type="ECO:0000256" key="4">
    <source>
        <dbReference type="ARBA" id="ARBA00012094"/>
    </source>
</evidence>
<dbReference type="InterPro" id="IPR011234">
    <property type="entry name" value="Fumarylacetoacetase-like_C"/>
</dbReference>
<keyword evidence="7 13" id="KW-0106">Calcium</keyword>
<dbReference type="PANTHER" id="PTHR43069">
    <property type="entry name" value="FUMARYLACETOACETASE"/>
    <property type="match status" value="1"/>
</dbReference>
<evidence type="ECO:0000256" key="1">
    <source>
        <dbReference type="ARBA" id="ARBA00001913"/>
    </source>
</evidence>
<feature type="binding site" evidence="12">
    <location>
        <position position="136"/>
    </location>
    <ligand>
        <name>substrate</name>
    </ligand>
</feature>
<dbReference type="SUPFAM" id="SSF63433">
    <property type="entry name" value="Fumarylacetoacetate hydrolase, FAH, N-terminal domain"/>
    <property type="match status" value="1"/>
</dbReference>
<evidence type="ECO:0000256" key="8">
    <source>
        <dbReference type="ARBA" id="ARBA00022842"/>
    </source>
</evidence>
<dbReference type="GO" id="GO:0006572">
    <property type="term" value="P:L-tyrosine catabolic process"/>
    <property type="evidence" value="ECO:0007669"/>
    <property type="project" value="UniProtKB-KW"/>
</dbReference>
<dbReference type="RefSeq" id="WP_194447604.1">
    <property type="nucleotide sequence ID" value="NZ_CP063849.1"/>
</dbReference>
<feature type="active site" description="Proton acceptor" evidence="11">
    <location>
        <position position="127"/>
    </location>
</feature>
<feature type="binding site" evidence="12">
    <location>
        <position position="220"/>
    </location>
    <ligand>
        <name>substrate</name>
    </ligand>
</feature>
<feature type="binding site" evidence="12">
    <location>
        <position position="330"/>
    </location>
    <ligand>
        <name>substrate</name>
    </ligand>
</feature>
<feature type="domain" description="Fumarylacetoacetase N-terminal" evidence="15">
    <location>
        <begin position="26"/>
        <end position="112"/>
    </location>
</feature>
<keyword evidence="17" id="KW-1185">Reference proteome</keyword>
<gene>
    <name evidence="16" type="primary">fahA</name>
    <name evidence="16" type="ORF">IRI77_24360</name>
</gene>
<evidence type="ECO:0000259" key="15">
    <source>
        <dbReference type="Pfam" id="PF09298"/>
    </source>
</evidence>
<comment type="pathway">
    <text evidence="3">Amino-acid degradation; L-phenylalanine degradation; acetoacetate and fumarate from L-phenylalanine: step 6/6.</text>
</comment>
<feature type="binding site" evidence="13">
    <location>
        <position position="192"/>
    </location>
    <ligand>
        <name>Ca(2+)</name>
        <dbReference type="ChEBI" id="CHEBI:29108"/>
    </ligand>
</feature>
<dbReference type="Pfam" id="PF09298">
    <property type="entry name" value="FAA_hydrolase_N"/>
    <property type="match status" value="1"/>
</dbReference>
<keyword evidence="8 13" id="KW-0460">Magnesium</keyword>
<name>A0A7S7NMM5_PALFE</name>
<dbReference type="Gene3D" id="2.30.30.230">
    <property type="entry name" value="Fumarylacetoacetase, N-terminal domain"/>
    <property type="match status" value="1"/>
</dbReference>
<evidence type="ECO:0000256" key="7">
    <source>
        <dbReference type="ARBA" id="ARBA00022837"/>
    </source>
</evidence>
<feature type="binding site" evidence="13">
    <location>
        <position position="213"/>
    </location>
    <ligand>
        <name>Ca(2+)</name>
        <dbReference type="ChEBI" id="CHEBI:29108"/>
    </ligand>
</feature>
<evidence type="ECO:0000256" key="12">
    <source>
        <dbReference type="PIRSR" id="PIRSR605959-2"/>
    </source>
</evidence>
<dbReference type="GO" id="GO:0004334">
    <property type="term" value="F:fumarylacetoacetase activity"/>
    <property type="evidence" value="ECO:0007669"/>
    <property type="project" value="UniProtKB-EC"/>
</dbReference>
<organism evidence="16 17">
    <name type="scientific">Paludibaculum fermentans</name>
    <dbReference type="NCBI Taxonomy" id="1473598"/>
    <lineage>
        <taxon>Bacteria</taxon>
        <taxon>Pseudomonadati</taxon>
        <taxon>Acidobacteriota</taxon>
        <taxon>Terriglobia</taxon>
        <taxon>Bryobacterales</taxon>
        <taxon>Bryobacteraceae</taxon>
        <taxon>Paludibaculum</taxon>
    </lineage>
</organism>
<comment type="cofactor">
    <cofactor evidence="1 13">
        <name>Ca(2+)</name>
        <dbReference type="ChEBI" id="CHEBI:29108"/>
    </cofactor>
</comment>
<keyword evidence="9" id="KW-0828">Tyrosine catabolism</keyword>
<sequence>MASYHPNDPTLTSWVPTPPDHPFPLQNLPFGIFAPRPGDPRPGVAIGDHVLDLAELGLLEGDSLNDLMAQGPAAWRDLRAKISWLLNAGNPELRDHPGSALHRSAEVELLLPARIGDYVDFYSSLEHATNVGSMFRDPANPLLPNWRWLPIGYHGKSGTIALSGTPVRRPKGQLTADNQTAVYAPCRRLDIELETGFFLGSHTDIFGLVLLNDWSARDIQRWEYQPLGPFLAKSFLTSISPWVVTLDALEPFRVDGPAQQPEPLPHLQTPEPRNYDLHLEVWLQPASAPRATCLARTNFRHMYWSMSQQLQHLTSNGAPVRPGDLCGSGTISGPTPDSYGSLLELAWNGTRPLTLDTGETRTFLEDGDTVTLRGWCQGAGYRIGLGDVTGQVVPA</sequence>
<dbReference type="GO" id="GO:0006559">
    <property type="term" value="P:L-phenylalanine catabolic process"/>
    <property type="evidence" value="ECO:0007669"/>
    <property type="project" value="UniProtKB-UniPathway"/>
</dbReference>
<feature type="binding site" evidence="12">
    <location>
        <position position="122"/>
    </location>
    <ligand>
        <name>substrate</name>
    </ligand>
</feature>
<dbReference type="EC" id="3.7.1.2" evidence="4"/>